<dbReference type="RefSeq" id="WP_099392110.1">
    <property type="nucleotide sequence ID" value="NZ_PDYF01000014.1"/>
</dbReference>
<gene>
    <name evidence="3" type="ORF">CSX01_08780</name>
</gene>
<feature type="transmembrane region" description="Helical" evidence="2">
    <location>
        <begin position="7"/>
        <end position="28"/>
    </location>
</feature>
<organism evidence="3 4">
    <name type="scientific">Pseudobutyrivibrio ruminis</name>
    <dbReference type="NCBI Taxonomy" id="46206"/>
    <lineage>
        <taxon>Bacteria</taxon>
        <taxon>Bacillati</taxon>
        <taxon>Bacillota</taxon>
        <taxon>Clostridia</taxon>
        <taxon>Lachnospirales</taxon>
        <taxon>Lachnospiraceae</taxon>
        <taxon>Pseudobutyrivibrio</taxon>
    </lineage>
</organism>
<evidence type="ECO:0000256" key="2">
    <source>
        <dbReference type="SAM" id="Phobius"/>
    </source>
</evidence>
<evidence type="ECO:0000313" key="3">
    <source>
        <dbReference type="EMBL" id="PHU34646.1"/>
    </source>
</evidence>
<reference evidence="3 4" key="2">
    <citation type="submission" date="2017-10" db="EMBL/GenBank/DDBJ databases">
        <authorList>
            <person name="Banno H."/>
            <person name="Chua N.-H."/>
        </authorList>
    </citation>
    <scope>NUCLEOTIDE SEQUENCE [LARGE SCALE GENOMIC DNA]</scope>
    <source>
        <strain evidence="3 4">JK626</strain>
    </source>
</reference>
<evidence type="ECO:0000313" key="4">
    <source>
        <dbReference type="Proteomes" id="UP000225889"/>
    </source>
</evidence>
<name>A0A2G3DUD8_9FIRM</name>
<protein>
    <submittedName>
        <fullName evidence="3">Uncharacterized protein</fullName>
    </submittedName>
</protein>
<dbReference type="Proteomes" id="UP000225889">
    <property type="component" value="Unassembled WGS sequence"/>
</dbReference>
<feature type="coiled-coil region" evidence="1">
    <location>
        <begin position="106"/>
        <end position="133"/>
    </location>
</feature>
<accession>A0A2G3DUD8</accession>
<keyword evidence="1" id="KW-0175">Coiled coil</keyword>
<keyword evidence="2" id="KW-1133">Transmembrane helix</keyword>
<dbReference type="AlphaFoldDB" id="A0A2G3DUD8"/>
<dbReference type="EMBL" id="PDYF01000014">
    <property type="protein sequence ID" value="PHU34646.1"/>
    <property type="molecule type" value="Genomic_DNA"/>
</dbReference>
<sequence>MKKKKLNVLYVILVTIILSVYVGILFVVSMKHIMSLNDCFDILKDNPDMTVSIINFNADSWATYLYVEKILGVVGFLIILLNAFFINMLLKAYKGITLNMLSGKVEKTDSGRIKELERKLKVIEEELDNAKNELITKELFIEELQLIRQEG</sequence>
<evidence type="ECO:0000256" key="1">
    <source>
        <dbReference type="SAM" id="Coils"/>
    </source>
</evidence>
<feature type="transmembrane region" description="Helical" evidence="2">
    <location>
        <begin position="70"/>
        <end position="90"/>
    </location>
</feature>
<reference evidence="3 4" key="1">
    <citation type="submission" date="2017-10" db="EMBL/GenBank/DDBJ databases">
        <title>Resolving the taxonomy of Roseburia spp., Eubacterium rectale and Agathobacter spp. through phylogenomic analysis.</title>
        <authorList>
            <person name="Sheridan P.O."/>
            <person name="Walker A.W."/>
            <person name="Duncan S.H."/>
            <person name="Scott K.P."/>
            <person name="Toole P.W.O."/>
            <person name="Luis P."/>
            <person name="Flint H.J."/>
        </authorList>
    </citation>
    <scope>NUCLEOTIDE SEQUENCE [LARGE SCALE GENOMIC DNA]</scope>
    <source>
        <strain evidence="3 4">JK626</strain>
    </source>
</reference>
<comment type="caution">
    <text evidence="3">The sequence shown here is derived from an EMBL/GenBank/DDBJ whole genome shotgun (WGS) entry which is preliminary data.</text>
</comment>
<proteinExistence type="predicted"/>
<keyword evidence="2" id="KW-0472">Membrane</keyword>
<keyword evidence="2" id="KW-0812">Transmembrane</keyword>